<dbReference type="EMBL" id="JAFLVT010000001">
    <property type="protein sequence ID" value="MBO0448186.1"/>
    <property type="molecule type" value="Genomic_DNA"/>
</dbReference>
<dbReference type="InterPro" id="IPR029468">
    <property type="entry name" value="O-ag_pol_Wzy"/>
</dbReference>
<evidence type="ECO:0000313" key="2">
    <source>
        <dbReference type="EMBL" id="MBO0448186.1"/>
    </source>
</evidence>
<feature type="transmembrane region" description="Helical" evidence="1">
    <location>
        <begin position="147"/>
        <end position="165"/>
    </location>
</feature>
<feature type="transmembrane region" description="Helical" evidence="1">
    <location>
        <begin position="214"/>
        <end position="231"/>
    </location>
</feature>
<feature type="transmembrane region" description="Helical" evidence="1">
    <location>
        <begin position="12"/>
        <end position="30"/>
    </location>
</feature>
<evidence type="ECO:0000313" key="3">
    <source>
        <dbReference type="Proteomes" id="UP000664256"/>
    </source>
</evidence>
<keyword evidence="1" id="KW-0812">Transmembrane</keyword>
<protein>
    <submittedName>
        <fullName evidence="2">O-antigen polysaccharide polymerase Wzy</fullName>
    </submittedName>
</protein>
<feature type="transmembrane region" description="Helical" evidence="1">
    <location>
        <begin position="36"/>
        <end position="57"/>
    </location>
</feature>
<dbReference type="NCBIfam" id="TIGR04370">
    <property type="entry name" value="glyco_rpt_poly"/>
    <property type="match status" value="1"/>
</dbReference>
<proteinExistence type="predicted"/>
<keyword evidence="1" id="KW-0472">Membrane</keyword>
<evidence type="ECO:0000256" key="1">
    <source>
        <dbReference type="SAM" id="Phobius"/>
    </source>
</evidence>
<feature type="transmembrane region" description="Helical" evidence="1">
    <location>
        <begin position="389"/>
        <end position="411"/>
    </location>
</feature>
<gene>
    <name evidence="2" type="primary">wzy</name>
    <name evidence="2" type="ORF">JZO76_01420</name>
</gene>
<feature type="transmembrane region" description="Helical" evidence="1">
    <location>
        <begin position="337"/>
        <end position="355"/>
    </location>
</feature>
<keyword evidence="3" id="KW-1185">Reference proteome</keyword>
<feature type="transmembrane region" description="Helical" evidence="1">
    <location>
        <begin position="64"/>
        <end position="88"/>
    </location>
</feature>
<dbReference type="Pfam" id="PF14296">
    <property type="entry name" value="O-ag_pol_Wzy"/>
    <property type="match status" value="1"/>
</dbReference>
<organism evidence="2 3">
    <name type="scientific">Candidatus Enterococcus myersii</name>
    <dbReference type="NCBI Taxonomy" id="2815322"/>
    <lineage>
        <taxon>Bacteria</taxon>
        <taxon>Bacillati</taxon>
        <taxon>Bacillota</taxon>
        <taxon>Bacilli</taxon>
        <taxon>Lactobacillales</taxon>
        <taxon>Enterococcaceae</taxon>
        <taxon>Enterococcus</taxon>
    </lineage>
</organism>
<dbReference type="RefSeq" id="WP_206902380.1">
    <property type="nucleotide sequence ID" value="NZ_JAFLVT010000001.1"/>
</dbReference>
<feature type="transmembrane region" description="Helical" evidence="1">
    <location>
        <begin position="266"/>
        <end position="286"/>
    </location>
</feature>
<sequence>MNYELSLTSKKFISVFVLLIYLTFSTLILLSPFDSMNVNGMIGWGLLIVSVWTYYFISSEFISTYMLFLLLLFLFSFGQSLLMPFGLLSIERNLLSFKYVSAIQLLEAQKYTLVCLACFHLGALIQYNNKKITNGNFFSFSNKVVRYTSYIIVIITSPAYVYRIWGYMSKFGSSGYNSIYSDTSSSMNGIVIIVSNLFFAGSFLLLYSYREKKIARLNLYFFIVLSVLPFLFSGKRIDFMATILCLILFQNYFVKKINVKSSMKYIVIGIVLLLILGAISSLRTVGEYSLAEVINYIVTEGPKKNIFTDVIAELGGSMGPTIGIMQLISIGSFQYRYGNTFFFSLVSVIPSLGLWDTSFVDHQTSLANSLTEALGLNFGSGFSIVAESYLNFGIFGIVFFILFGFCLLKLFSLLSIESVKKSPLIGIFIIIFFRFITNVPRDSFLVIVRTLVYVLLPMFLLLIICKYGLKIVRGE</sequence>
<reference evidence="2 3" key="1">
    <citation type="submission" date="2021-03" db="EMBL/GenBank/DDBJ databases">
        <title>Enterococcal diversity collection.</title>
        <authorList>
            <person name="Gilmore M.S."/>
            <person name="Schwartzman J."/>
            <person name="Van Tyne D."/>
            <person name="Martin M."/>
            <person name="Earl A.M."/>
            <person name="Manson A.L."/>
            <person name="Straub T."/>
            <person name="Salamzade R."/>
            <person name="Saavedra J."/>
            <person name="Lebreton F."/>
            <person name="Prichula J."/>
            <person name="Schaufler K."/>
            <person name="Gaca A."/>
            <person name="Sgardioli B."/>
            <person name="Wagenaar J."/>
            <person name="Strong T."/>
        </authorList>
    </citation>
    <scope>NUCLEOTIDE SEQUENCE [LARGE SCALE GENOMIC DNA]</scope>
    <source>
        <strain evidence="2 3">MJM12</strain>
    </source>
</reference>
<keyword evidence="1" id="KW-1133">Transmembrane helix</keyword>
<dbReference type="Proteomes" id="UP000664256">
    <property type="component" value="Unassembled WGS sequence"/>
</dbReference>
<comment type="caution">
    <text evidence="2">The sequence shown here is derived from an EMBL/GenBank/DDBJ whole genome shotgun (WGS) entry which is preliminary data.</text>
</comment>
<feature type="transmembrane region" description="Helical" evidence="1">
    <location>
        <begin position="108"/>
        <end position="127"/>
    </location>
</feature>
<name>A0ABS3H438_9ENTE</name>
<feature type="transmembrane region" description="Helical" evidence="1">
    <location>
        <begin position="423"/>
        <end position="440"/>
    </location>
</feature>
<accession>A0ABS3H438</accession>
<feature type="transmembrane region" description="Helical" evidence="1">
    <location>
        <begin position="185"/>
        <end position="207"/>
    </location>
</feature>
<feature type="transmembrane region" description="Helical" evidence="1">
    <location>
        <begin position="306"/>
        <end position="325"/>
    </location>
</feature>
<feature type="transmembrane region" description="Helical" evidence="1">
    <location>
        <begin position="446"/>
        <end position="469"/>
    </location>
</feature>
<feature type="transmembrane region" description="Helical" evidence="1">
    <location>
        <begin position="237"/>
        <end position="254"/>
    </location>
</feature>